<dbReference type="EMBL" id="JAFMPY010000004">
    <property type="protein sequence ID" value="MBO0903156.1"/>
    <property type="molecule type" value="Genomic_DNA"/>
</dbReference>
<comment type="caution">
    <text evidence="1">The sequence shown here is derived from an EMBL/GenBank/DDBJ whole genome shotgun (WGS) entry which is preliminary data.</text>
</comment>
<evidence type="ECO:0000313" key="1">
    <source>
        <dbReference type="EMBL" id="MBO0903156.1"/>
    </source>
</evidence>
<reference evidence="1 2" key="1">
    <citation type="submission" date="2021-03" db="EMBL/GenBank/DDBJ databases">
        <title>Whole genome sequence of Jiella sp. MQZ13P-4.</title>
        <authorList>
            <person name="Tuo L."/>
        </authorList>
    </citation>
    <scope>NUCLEOTIDE SEQUENCE [LARGE SCALE GENOMIC DNA]</scope>
    <source>
        <strain evidence="1 2">MQZ13P-4</strain>
    </source>
</reference>
<sequence>MAITRRALFGAVAAMVCVGAPSVARSGGGLDDPDRPILAVKRGGVTLARFSRADLAAMPQTKIVTHTPWASEATTYEGPTVAAFLAGLGETGERFHLAALNDYLVTAERSLLTEAGAILAIRENGRFMAVANKGPVFVMFPFDADRRLQSQQYYSRAVWQLVEIDMS</sequence>
<evidence type="ECO:0008006" key="3">
    <source>
        <dbReference type="Google" id="ProtNLM"/>
    </source>
</evidence>
<gene>
    <name evidence="1" type="ORF">J1C47_05845</name>
</gene>
<accession>A0ABS3J0H2</accession>
<keyword evidence="2" id="KW-1185">Reference proteome</keyword>
<organism evidence="1 2">
    <name type="scientific">Jiella sonneratiae</name>
    <dbReference type="NCBI Taxonomy" id="2816856"/>
    <lineage>
        <taxon>Bacteria</taxon>
        <taxon>Pseudomonadati</taxon>
        <taxon>Pseudomonadota</taxon>
        <taxon>Alphaproteobacteria</taxon>
        <taxon>Hyphomicrobiales</taxon>
        <taxon>Aurantimonadaceae</taxon>
        <taxon>Jiella</taxon>
    </lineage>
</organism>
<name>A0ABS3J0H2_9HYPH</name>
<dbReference type="InterPro" id="IPR036374">
    <property type="entry name" value="OxRdtase_Mopterin-bd_sf"/>
</dbReference>
<protein>
    <recommendedName>
        <fullName evidence="3">Oxidoreductase molybdopterin-binding domain-containing protein</fullName>
    </recommendedName>
</protein>
<dbReference type="Proteomes" id="UP000664288">
    <property type="component" value="Unassembled WGS sequence"/>
</dbReference>
<dbReference type="SUPFAM" id="SSF56524">
    <property type="entry name" value="Oxidoreductase molybdopterin-binding domain"/>
    <property type="match status" value="1"/>
</dbReference>
<proteinExistence type="predicted"/>
<dbReference type="RefSeq" id="WP_207349773.1">
    <property type="nucleotide sequence ID" value="NZ_JAFMPY010000004.1"/>
</dbReference>
<evidence type="ECO:0000313" key="2">
    <source>
        <dbReference type="Proteomes" id="UP000664288"/>
    </source>
</evidence>